<dbReference type="EMBL" id="BAAACG010000008">
    <property type="protein sequence ID" value="GAA0738831.1"/>
    <property type="molecule type" value="Genomic_DNA"/>
</dbReference>
<feature type="transmembrane region" description="Helical" evidence="5">
    <location>
        <begin position="258"/>
        <end position="278"/>
    </location>
</feature>
<dbReference type="Pfam" id="PF00146">
    <property type="entry name" value="NADHdh"/>
    <property type="match status" value="1"/>
</dbReference>
<dbReference type="RefSeq" id="WP_343760693.1">
    <property type="nucleotide sequence ID" value="NZ_BAAACG010000008.1"/>
</dbReference>
<comment type="caution">
    <text evidence="6">The sequence shown here is derived from an EMBL/GenBank/DDBJ whole genome shotgun (WGS) entry which is preliminary data.</text>
</comment>
<keyword evidence="2 5" id="KW-0812">Transmembrane</keyword>
<keyword evidence="4 5" id="KW-0472">Membrane</keyword>
<feature type="transmembrane region" description="Helical" evidence="5">
    <location>
        <begin position="229"/>
        <end position="252"/>
    </location>
</feature>
<dbReference type="PANTHER" id="PTHR43359:SF1">
    <property type="entry name" value="FORMATE HYDROGENLYASE SUBUNIT 4-RELATED"/>
    <property type="match status" value="1"/>
</dbReference>
<feature type="transmembrane region" description="Helical" evidence="5">
    <location>
        <begin position="6"/>
        <end position="25"/>
    </location>
</feature>
<evidence type="ECO:0000256" key="1">
    <source>
        <dbReference type="ARBA" id="ARBA00004141"/>
    </source>
</evidence>
<evidence type="ECO:0000256" key="5">
    <source>
        <dbReference type="SAM" id="Phobius"/>
    </source>
</evidence>
<dbReference type="PANTHER" id="PTHR43359">
    <property type="entry name" value="FORMATE HYDROGENLYASE SUBUNIT 4"/>
    <property type="match status" value="1"/>
</dbReference>
<proteinExistence type="predicted"/>
<comment type="subcellular location">
    <subcellularLocation>
        <location evidence="1">Membrane</location>
        <topology evidence="1">Multi-pass membrane protein</topology>
    </subcellularLocation>
</comment>
<dbReference type="Proteomes" id="UP001501510">
    <property type="component" value="Unassembled WGS sequence"/>
</dbReference>
<gene>
    <name evidence="6" type="ORF">GCM10008906_16740</name>
</gene>
<protein>
    <submittedName>
        <fullName evidence="6">Respiratory chain complex I subunit 1 family protein</fullName>
    </submittedName>
</protein>
<feature type="transmembrane region" description="Helical" evidence="5">
    <location>
        <begin position="130"/>
        <end position="149"/>
    </location>
</feature>
<keyword evidence="3 5" id="KW-1133">Transmembrane helix</keyword>
<sequence>MKYNIINFLQGLFIILFTPLFVGIIKKIKANLRGYKGPSIFQIYYDYIRLFQKSNIRSENSSFITEIGPILSLAASITVAFMIPVFYSNDNTLGNLFIIVFIIGIIKFFNTLIGLDCCSTFGGMGSSRELFLSMLVEPVMFFIILFVYFETKTFNIFNIASINAGSNPYNIGHILAAVAFFIVLLTENARVPIDNPETHLELTMIHEAMILDLSGKDLGFIELASQIKLVAFITIFINIFMPVGLGTSLSALVILKAILFYIVKVILVLLIISIVEIIMAKSRLFRVPELLATAFSIVVAAFSLNYFI</sequence>
<feature type="transmembrane region" description="Helical" evidence="5">
    <location>
        <begin position="93"/>
        <end position="118"/>
    </location>
</feature>
<evidence type="ECO:0000313" key="7">
    <source>
        <dbReference type="Proteomes" id="UP001501510"/>
    </source>
</evidence>
<evidence type="ECO:0000256" key="2">
    <source>
        <dbReference type="ARBA" id="ARBA00022692"/>
    </source>
</evidence>
<dbReference type="InterPro" id="IPR001694">
    <property type="entry name" value="NADH_UbQ_OxRdtase_su1/FPO"/>
</dbReference>
<name>A0ABN1JFU3_9CLOT</name>
<evidence type="ECO:0000256" key="3">
    <source>
        <dbReference type="ARBA" id="ARBA00022989"/>
    </source>
</evidence>
<organism evidence="6 7">
    <name type="scientific">Clostridium oceanicum</name>
    <dbReference type="NCBI Taxonomy" id="1543"/>
    <lineage>
        <taxon>Bacteria</taxon>
        <taxon>Bacillati</taxon>
        <taxon>Bacillota</taxon>
        <taxon>Clostridia</taxon>
        <taxon>Eubacteriales</taxon>
        <taxon>Clostridiaceae</taxon>
        <taxon>Clostridium</taxon>
    </lineage>
</organism>
<reference evidence="6 7" key="1">
    <citation type="journal article" date="2019" name="Int. J. Syst. Evol. Microbiol.">
        <title>The Global Catalogue of Microorganisms (GCM) 10K type strain sequencing project: providing services to taxonomists for standard genome sequencing and annotation.</title>
        <authorList>
            <consortium name="The Broad Institute Genomics Platform"/>
            <consortium name="The Broad Institute Genome Sequencing Center for Infectious Disease"/>
            <person name="Wu L."/>
            <person name="Ma J."/>
        </authorList>
    </citation>
    <scope>NUCLEOTIDE SEQUENCE [LARGE SCALE GENOMIC DNA]</scope>
    <source>
        <strain evidence="6 7">JCM 1407</strain>
    </source>
</reference>
<keyword evidence="7" id="KW-1185">Reference proteome</keyword>
<dbReference type="InterPro" id="IPR052561">
    <property type="entry name" value="ComplexI_Subunit1"/>
</dbReference>
<accession>A0ABN1JFU3</accession>
<evidence type="ECO:0000313" key="6">
    <source>
        <dbReference type="EMBL" id="GAA0738831.1"/>
    </source>
</evidence>
<feature type="transmembrane region" description="Helical" evidence="5">
    <location>
        <begin position="169"/>
        <end position="186"/>
    </location>
</feature>
<feature type="transmembrane region" description="Helical" evidence="5">
    <location>
        <begin position="290"/>
        <end position="307"/>
    </location>
</feature>
<evidence type="ECO:0000256" key="4">
    <source>
        <dbReference type="ARBA" id="ARBA00023136"/>
    </source>
</evidence>
<feature type="transmembrane region" description="Helical" evidence="5">
    <location>
        <begin position="63"/>
        <end position="87"/>
    </location>
</feature>